<proteinExistence type="predicted"/>
<organism evidence="1 2">
    <name type="scientific">Thiothrix lacustris</name>
    <dbReference type="NCBI Taxonomy" id="525917"/>
    <lineage>
        <taxon>Bacteria</taxon>
        <taxon>Pseudomonadati</taxon>
        <taxon>Pseudomonadota</taxon>
        <taxon>Gammaproteobacteria</taxon>
        <taxon>Thiotrichales</taxon>
        <taxon>Thiotrichaceae</taxon>
        <taxon>Thiothrix</taxon>
    </lineage>
</organism>
<dbReference type="Proteomes" id="UP000192491">
    <property type="component" value="Unassembled WGS sequence"/>
</dbReference>
<dbReference type="EMBL" id="MTEJ01000107">
    <property type="protein sequence ID" value="OQX10657.1"/>
    <property type="molecule type" value="Genomic_DNA"/>
</dbReference>
<protein>
    <submittedName>
        <fullName evidence="1">Uncharacterized protein</fullName>
    </submittedName>
</protein>
<name>A0A1Y1QPC6_9GAMM</name>
<gene>
    <name evidence="1" type="ORF">BWK73_19695</name>
</gene>
<accession>A0A1Y1QPC6</accession>
<evidence type="ECO:0000313" key="2">
    <source>
        <dbReference type="Proteomes" id="UP000192491"/>
    </source>
</evidence>
<comment type="caution">
    <text evidence="1">The sequence shown here is derived from an EMBL/GenBank/DDBJ whole genome shotgun (WGS) entry which is preliminary data.</text>
</comment>
<sequence length="223" mass="24797">MPLSRFFKHPPGLLWLLVLILAAGYAALFAALTLSSRITSDMPPLTKPASVTPSPVESSIAVASKQDNTVLEVVQPKPADITLLHQVLHERTRITQSILAMQKKERYLGEVGKLLKLSGDVYYANQQTQLKKEISQQRKQLATSISDYTDKLAPLCQLSEKNQQATVWAVANTYVQGNETQKALIQDLRQDLLDCGTPASERQQQLESYYQQLATQSSTKESL</sequence>
<dbReference type="AlphaFoldDB" id="A0A1Y1QPC6"/>
<reference evidence="1 2" key="1">
    <citation type="submission" date="2017-01" db="EMBL/GenBank/DDBJ databases">
        <title>Novel large sulfur bacteria in the metagenomes of groundwater-fed chemosynthetic microbial mats in the Lake Huron basin.</title>
        <authorList>
            <person name="Sharrar A.M."/>
            <person name="Flood B.E."/>
            <person name="Bailey J.V."/>
            <person name="Jones D.S."/>
            <person name="Biddanda B."/>
            <person name="Ruberg S.A."/>
            <person name="Marcus D.N."/>
            <person name="Dick G.J."/>
        </authorList>
    </citation>
    <scope>NUCLEOTIDE SEQUENCE [LARGE SCALE GENOMIC DNA]</scope>
    <source>
        <strain evidence="1">A8</strain>
    </source>
</reference>
<evidence type="ECO:0000313" key="1">
    <source>
        <dbReference type="EMBL" id="OQX10657.1"/>
    </source>
</evidence>